<reference evidence="1 2" key="1">
    <citation type="submission" date="2019-07" db="EMBL/GenBank/DDBJ databases">
        <authorList>
            <person name="Jastrzebski P J."/>
            <person name="Paukszto L."/>
            <person name="Jastrzebski P J."/>
        </authorList>
    </citation>
    <scope>NUCLEOTIDE SEQUENCE [LARGE SCALE GENOMIC DNA]</scope>
    <source>
        <strain evidence="1 2">WMS-il1</strain>
    </source>
</reference>
<protein>
    <submittedName>
        <fullName evidence="1">Uncharacterized protein</fullName>
    </submittedName>
</protein>
<keyword evidence="2" id="KW-1185">Reference proteome</keyword>
<evidence type="ECO:0000313" key="1">
    <source>
        <dbReference type="EMBL" id="VUZ54545.1"/>
    </source>
</evidence>
<gene>
    <name evidence="1" type="ORF">WMSIL1_LOCUS12601</name>
</gene>
<sequence length="63" mass="6844">MCPLGGSSSSIGKAKCISDGNCRAIGDSAMFVNQFYPHCPFLFLQPSRPIKSHTQLRMLPTTV</sequence>
<dbReference type="EMBL" id="CABIJS010000665">
    <property type="protein sequence ID" value="VUZ54545.1"/>
    <property type="molecule type" value="Genomic_DNA"/>
</dbReference>
<evidence type="ECO:0000313" key="2">
    <source>
        <dbReference type="Proteomes" id="UP000321570"/>
    </source>
</evidence>
<dbReference type="AlphaFoldDB" id="A0A564Z4W3"/>
<accession>A0A564Z4W3</accession>
<dbReference type="Proteomes" id="UP000321570">
    <property type="component" value="Unassembled WGS sequence"/>
</dbReference>
<proteinExistence type="predicted"/>
<organism evidence="1 2">
    <name type="scientific">Hymenolepis diminuta</name>
    <name type="common">Rat tapeworm</name>
    <dbReference type="NCBI Taxonomy" id="6216"/>
    <lineage>
        <taxon>Eukaryota</taxon>
        <taxon>Metazoa</taxon>
        <taxon>Spiralia</taxon>
        <taxon>Lophotrochozoa</taxon>
        <taxon>Platyhelminthes</taxon>
        <taxon>Cestoda</taxon>
        <taxon>Eucestoda</taxon>
        <taxon>Cyclophyllidea</taxon>
        <taxon>Hymenolepididae</taxon>
        <taxon>Hymenolepis</taxon>
    </lineage>
</organism>
<name>A0A564Z4W3_HYMDI</name>